<name>A0A9X8JGT8_9GAMM</name>
<keyword evidence="1" id="KW-0472">Membrane</keyword>
<dbReference type="AlphaFoldDB" id="A0A9X8JGT8"/>
<organism evidence="2 3">
    <name type="scientific">Pectobacterium zantedeschiae</name>
    <dbReference type="NCBI Taxonomy" id="2034769"/>
    <lineage>
        <taxon>Bacteria</taxon>
        <taxon>Pseudomonadati</taxon>
        <taxon>Pseudomonadota</taxon>
        <taxon>Gammaproteobacteria</taxon>
        <taxon>Enterobacterales</taxon>
        <taxon>Pectobacteriaceae</taxon>
        <taxon>Pectobacterium</taxon>
    </lineage>
</organism>
<keyword evidence="1" id="KW-0812">Transmembrane</keyword>
<dbReference type="Proteomes" id="UP001138460">
    <property type="component" value="Unassembled WGS sequence"/>
</dbReference>
<evidence type="ECO:0000256" key="1">
    <source>
        <dbReference type="SAM" id="Phobius"/>
    </source>
</evidence>
<comment type="caution">
    <text evidence="2">The sequence shown here is derived from an EMBL/GenBank/DDBJ whole genome shotgun (WGS) entry which is preliminary data.</text>
</comment>
<evidence type="ECO:0000313" key="3">
    <source>
        <dbReference type="Proteomes" id="UP001138460"/>
    </source>
</evidence>
<sequence length="68" mass="8034">MSTFLKKAFIFTLNNITMCLFSTCLFWIFYVLFVGYAPWSEKIVYLVIAISIFIGPRKLSDWFYKKGT</sequence>
<protein>
    <submittedName>
        <fullName evidence="2">Uncharacterized protein</fullName>
    </submittedName>
</protein>
<gene>
    <name evidence="2" type="ORF">CLR69_21415</name>
</gene>
<dbReference type="EMBL" id="NWTM01000006">
    <property type="protein sequence ID" value="RYC38822.1"/>
    <property type="molecule type" value="Genomic_DNA"/>
</dbReference>
<feature type="transmembrane region" description="Helical" evidence="1">
    <location>
        <begin position="43"/>
        <end position="59"/>
    </location>
</feature>
<feature type="transmembrane region" description="Helical" evidence="1">
    <location>
        <begin position="12"/>
        <end position="37"/>
    </location>
</feature>
<proteinExistence type="predicted"/>
<keyword evidence="3" id="KW-1185">Reference proteome</keyword>
<dbReference type="OrthoDB" id="6424892at2"/>
<reference evidence="2 3" key="1">
    <citation type="journal article" date="2018" name="Syst. Appl. Microbiol.">
        <title>Pectobacterium zantedeschiae sp. nov. a new species of a soft rot pathogen isolated from Calla lily (Zantedeschia spp.).</title>
        <authorList>
            <person name="Waleron M."/>
            <person name="Misztak A."/>
            <person name="Waleron M."/>
            <person name="Franczuk M."/>
            <person name="Jonca J."/>
            <person name="Wielgomas B."/>
            <person name="Mikicinski A."/>
            <person name="Popovic T."/>
            <person name="Waleron K."/>
        </authorList>
    </citation>
    <scope>NUCLEOTIDE SEQUENCE [LARGE SCALE GENOMIC DNA]</scope>
    <source>
        <strain evidence="2 3">9M</strain>
    </source>
</reference>
<accession>A0A9X8JGT8</accession>
<keyword evidence="1" id="KW-1133">Transmembrane helix</keyword>
<evidence type="ECO:0000313" key="2">
    <source>
        <dbReference type="EMBL" id="RYC38822.1"/>
    </source>
</evidence>